<proteinExistence type="predicted"/>
<name>A0A6A6ZC07_9PLEO</name>
<reference evidence="2" key="1">
    <citation type="journal article" date="2020" name="Stud. Mycol.">
        <title>101 Dothideomycetes genomes: a test case for predicting lifestyles and emergence of pathogens.</title>
        <authorList>
            <person name="Haridas S."/>
            <person name="Albert R."/>
            <person name="Binder M."/>
            <person name="Bloem J."/>
            <person name="Labutti K."/>
            <person name="Salamov A."/>
            <person name="Andreopoulos B."/>
            <person name="Baker S."/>
            <person name="Barry K."/>
            <person name="Bills G."/>
            <person name="Bluhm B."/>
            <person name="Cannon C."/>
            <person name="Castanera R."/>
            <person name="Culley D."/>
            <person name="Daum C."/>
            <person name="Ezra D."/>
            <person name="Gonzalez J."/>
            <person name="Henrissat B."/>
            <person name="Kuo A."/>
            <person name="Liang C."/>
            <person name="Lipzen A."/>
            <person name="Lutzoni F."/>
            <person name="Magnuson J."/>
            <person name="Mondo S."/>
            <person name="Nolan M."/>
            <person name="Ohm R."/>
            <person name="Pangilinan J."/>
            <person name="Park H.-J."/>
            <person name="Ramirez L."/>
            <person name="Alfaro M."/>
            <person name="Sun H."/>
            <person name="Tritt A."/>
            <person name="Yoshinaga Y."/>
            <person name="Zwiers L.-H."/>
            <person name="Turgeon B."/>
            <person name="Goodwin S."/>
            <person name="Spatafora J."/>
            <person name="Crous P."/>
            <person name="Grigoriev I."/>
        </authorList>
    </citation>
    <scope>NUCLEOTIDE SEQUENCE</scope>
    <source>
        <strain evidence="2">CBS 113818</strain>
    </source>
</reference>
<protein>
    <submittedName>
        <fullName evidence="2">Uncharacterized protein</fullName>
    </submittedName>
</protein>
<feature type="region of interest" description="Disordered" evidence="1">
    <location>
        <begin position="147"/>
        <end position="201"/>
    </location>
</feature>
<dbReference type="EMBL" id="MU006256">
    <property type="protein sequence ID" value="KAF2818229.1"/>
    <property type="molecule type" value="Genomic_DNA"/>
</dbReference>
<gene>
    <name evidence="2" type="ORF">CC86DRAFT_375957</name>
</gene>
<organism evidence="2 3">
    <name type="scientific">Ophiobolus disseminans</name>
    <dbReference type="NCBI Taxonomy" id="1469910"/>
    <lineage>
        <taxon>Eukaryota</taxon>
        <taxon>Fungi</taxon>
        <taxon>Dikarya</taxon>
        <taxon>Ascomycota</taxon>
        <taxon>Pezizomycotina</taxon>
        <taxon>Dothideomycetes</taxon>
        <taxon>Pleosporomycetidae</taxon>
        <taxon>Pleosporales</taxon>
        <taxon>Pleosporineae</taxon>
        <taxon>Phaeosphaeriaceae</taxon>
        <taxon>Ophiobolus</taxon>
    </lineage>
</organism>
<evidence type="ECO:0000256" key="1">
    <source>
        <dbReference type="SAM" id="MobiDB-lite"/>
    </source>
</evidence>
<keyword evidence="3" id="KW-1185">Reference proteome</keyword>
<sequence length="231" mass="25060">MIASPSAIAPYSYSAGTFSSIPNSFQNTEGSMCTCSTCTADTWDQRFAEALRQATSAYSTAAPLFSYTDNRTFPGRPAFDSGMLEHLPGRPAIDTGMLERLAGHSTLNPDMLEYSLVDNPTPNTGMLEHSLPDNPTLNPGMLEHVLPDNSIPDTGMLEHSLLDDPTPDTDMPEHSLPDDPTPNTSDQSIEPEPLADDPLSGMDNYETLHFLGFPSKCAFVQQANLADNLYI</sequence>
<dbReference type="Proteomes" id="UP000799424">
    <property type="component" value="Unassembled WGS sequence"/>
</dbReference>
<evidence type="ECO:0000313" key="3">
    <source>
        <dbReference type="Proteomes" id="UP000799424"/>
    </source>
</evidence>
<dbReference type="AlphaFoldDB" id="A0A6A6ZC07"/>
<accession>A0A6A6ZC07</accession>
<evidence type="ECO:0000313" key="2">
    <source>
        <dbReference type="EMBL" id="KAF2818229.1"/>
    </source>
</evidence>